<evidence type="ECO:0000256" key="2">
    <source>
        <dbReference type="ARBA" id="ARBA00022664"/>
    </source>
</evidence>
<keyword evidence="5" id="KW-0508">mRNA splicing</keyword>
<organism evidence="9 10">
    <name type="scientific">Tilletiopsis washingtonensis</name>
    <dbReference type="NCBI Taxonomy" id="58919"/>
    <lineage>
        <taxon>Eukaryota</taxon>
        <taxon>Fungi</taxon>
        <taxon>Dikarya</taxon>
        <taxon>Basidiomycota</taxon>
        <taxon>Ustilaginomycotina</taxon>
        <taxon>Exobasidiomycetes</taxon>
        <taxon>Entylomatales</taxon>
        <taxon>Entylomatales incertae sedis</taxon>
        <taxon>Tilletiopsis</taxon>
    </lineage>
</organism>
<dbReference type="SUPFAM" id="SSF109905">
    <property type="entry name" value="Surp module (SWAP domain)"/>
    <property type="match status" value="2"/>
</dbReference>
<dbReference type="Gene3D" id="1.10.10.790">
    <property type="entry name" value="Surp module"/>
    <property type="match status" value="2"/>
</dbReference>
<dbReference type="EMBL" id="KZ819287">
    <property type="protein sequence ID" value="PWN99652.1"/>
    <property type="molecule type" value="Genomic_DNA"/>
</dbReference>
<sequence length="815" mass="87914">MAPSADLKLPPPVNKAAFVEDVEEPASVAASAPAGAGGADEPLLTAVAPAPPKFASGGLIYPPPDIRAIVDKTATFVARNGAQFEAKIRGDERANTKFAFMADGDPYNAYYRAKIQLVQSGDGPLKEAADAAGGIGGGQLTRLDGADEKAALEQEEEDRRRREERSRPEEPRTHDFELDLPNITAVDLDVLKLTALYTARKGRSFASAVLAREGRSFQFEFLRPSHSLFGYFNRIVEQYRLVLDPPADALERINDVTPAGVAPPLGAGRGGGRVKLLEEARKRAKFEKWVRERRKLKETEEESERAAFMEIDWNDFVVVGTVELTETDAHIDLPPPMSLRDIENMSMAQKRMAAMIMEVEGGDADESKLLGLMDVPGGEGASAGASEPVRAKPSQMNPERAAYAAGASLPARPGSGAVAQAQDEDDVEMDMDDDSDEEPAPVPQVEEIKRADGQAPMRVRKGYVPKTLADRKAAADAQTTKCPVCGEQIPLSEMDEHVRIELLNPKFREQRQELETKRAQHNALQEGADPSRFLRQFAGARTDIFGAEAEEDARKRREEQEAQQRREREKIIWDGHANSRTATRDTFNKTSQVEETMAQIQRKFNVGAPEANIGPQVPGMAAAGPSTMAPPSGPSGSAPSIHPSRLASGIDPSAALKRPAEGYPAGQPDAQRHAGLPTAPAAMGALQPPPDAPTGPSRPGAAQVNVNSLPKQSSGALYDENMWLRYNPYPIALKVTFPDAPATSPLCDGRTEVFAETPMTATIASVRDRVHAMLDGAVGASKLKLKIGGKAATLKQTLAHWNLLDNDEIVVSLGK</sequence>
<dbReference type="GO" id="GO:0000381">
    <property type="term" value="P:regulation of alternative mRNA splicing, via spliceosome"/>
    <property type="evidence" value="ECO:0007669"/>
    <property type="project" value="TreeGrafter"/>
</dbReference>
<dbReference type="RefSeq" id="XP_025599931.1">
    <property type="nucleotide sequence ID" value="XM_025741778.1"/>
</dbReference>
<dbReference type="GO" id="GO:0045292">
    <property type="term" value="P:mRNA cis splicing, via spliceosome"/>
    <property type="evidence" value="ECO:0007669"/>
    <property type="project" value="InterPro"/>
</dbReference>
<evidence type="ECO:0000259" key="8">
    <source>
        <dbReference type="PROSITE" id="PS50128"/>
    </source>
</evidence>
<dbReference type="InterPro" id="IPR000061">
    <property type="entry name" value="Surp"/>
</dbReference>
<dbReference type="PROSITE" id="PS50128">
    <property type="entry name" value="SURP"/>
    <property type="match status" value="2"/>
</dbReference>
<accession>A0A316ZFH1</accession>
<feature type="region of interest" description="Disordered" evidence="7">
    <location>
        <begin position="130"/>
        <end position="176"/>
    </location>
</feature>
<dbReference type="GO" id="GO:0071004">
    <property type="term" value="C:U2-type prespliceosome"/>
    <property type="evidence" value="ECO:0007669"/>
    <property type="project" value="TreeGrafter"/>
</dbReference>
<dbReference type="PANTHER" id="PTHR15316">
    <property type="entry name" value="SPLICEOSOME ASSOCIATED PROTEIN 114/SWAP SPLICING FACTOR-RELATED"/>
    <property type="match status" value="1"/>
</dbReference>
<evidence type="ECO:0000313" key="9">
    <source>
        <dbReference type="EMBL" id="PWN99652.1"/>
    </source>
</evidence>
<feature type="domain" description="SURP motif" evidence="8">
    <location>
        <begin position="69"/>
        <end position="111"/>
    </location>
</feature>
<feature type="domain" description="SURP motif" evidence="8">
    <location>
        <begin position="190"/>
        <end position="232"/>
    </location>
</feature>
<dbReference type="GO" id="GO:0005686">
    <property type="term" value="C:U2 snRNP"/>
    <property type="evidence" value="ECO:0007669"/>
    <property type="project" value="TreeGrafter"/>
</dbReference>
<feature type="region of interest" description="Disordered" evidence="7">
    <location>
        <begin position="547"/>
        <end position="571"/>
    </location>
</feature>
<keyword evidence="10" id="KW-1185">Reference proteome</keyword>
<feature type="compositionally biased region" description="Low complexity" evidence="7">
    <location>
        <begin position="618"/>
        <end position="640"/>
    </location>
</feature>
<dbReference type="PANTHER" id="PTHR15316:SF1">
    <property type="entry name" value="SPLICING FACTOR 3A SUBUNIT 1"/>
    <property type="match status" value="1"/>
</dbReference>
<dbReference type="SMART" id="SM00648">
    <property type="entry name" value="SWAP"/>
    <property type="match status" value="2"/>
</dbReference>
<feature type="compositionally biased region" description="Acidic residues" evidence="7">
    <location>
        <begin position="422"/>
        <end position="439"/>
    </location>
</feature>
<dbReference type="GO" id="GO:0071013">
    <property type="term" value="C:catalytic step 2 spliceosome"/>
    <property type="evidence" value="ECO:0007669"/>
    <property type="project" value="TreeGrafter"/>
</dbReference>
<evidence type="ECO:0000256" key="7">
    <source>
        <dbReference type="SAM" id="MobiDB-lite"/>
    </source>
</evidence>
<dbReference type="InterPro" id="IPR035967">
    <property type="entry name" value="SWAP/Surp_sf"/>
</dbReference>
<evidence type="ECO:0000256" key="4">
    <source>
        <dbReference type="ARBA" id="ARBA00022737"/>
    </source>
</evidence>
<feature type="compositionally biased region" description="Basic and acidic residues" evidence="7">
    <location>
        <begin position="144"/>
        <end position="176"/>
    </location>
</feature>
<dbReference type="Pfam" id="PF01805">
    <property type="entry name" value="Surp"/>
    <property type="match status" value="2"/>
</dbReference>
<proteinExistence type="predicted"/>
<keyword evidence="6" id="KW-0539">Nucleus</keyword>
<dbReference type="Gene3D" id="3.10.20.90">
    <property type="entry name" value="Phosphatidylinositol 3-kinase Catalytic Subunit, Chain A, domain 1"/>
    <property type="match status" value="1"/>
</dbReference>
<keyword evidence="4" id="KW-0677">Repeat</keyword>
<evidence type="ECO:0000313" key="10">
    <source>
        <dbReference type="Proteomes" id="UP000245946"/>
    </source>
</evidence>
<feature type="region of interest" description="Disordered" evidence="7">
    <location>
        <begin position="370"/>
        <end position="455"/>
    </location>
</feature>
<dbReference type="InterPro" id="IPR022030">
    <property type="entry name" value="SF3A1_dom"/>
</dbReference>
<dbReference type="FunFam" id="1.10.10.790:FF:000002">
    <property type="entry name" value="Splicing factor 3A subunit 1"/>
    <property type="match status" value="1"/>
</dbReference>
<gene>
    <name evidence="9" type="ORF">FA09DRAFT_328453</name>
</gene>
<reference evidence="9 10" key="1">
    <citation type="journal article" date="2018" name="Mol. Biol. Evol.">
        <title>Broad Genomic Sampling Reveals a Smut Pathogenic Ancestry of the Fungal Clade Ustilaginomycotina.</title>
        <authorList>
            <person name="Kijpornyongpan T."/>
            <person name="Mondo S.J."/>
            <person name="Barry K."/>
            <person name="Sandor L."/>
            <person name="Lee J."/>
            <person name="Lipzen A."/>
            <person name="Pangilinan J."/>
            <person name="LaButti K."/>
            <person name="Hainaut M."/>
            <person name="Henrissat B."/>
            <person name="Grigoriev I.V."/>
            <person name="Spatafora J.W."/>
            <person name="Aime M.C."/>
        </authorList>
    </citation>
    <scope>NUCLEOTIDE SEQUENCE [LARGE SCALE GENOMIC DNA]</scope>
    <source>
        <strain evidence="9 10">MCA 4186</strain>
    </source>
</reference>
<feature type="compositionally biased region" description="Basic and acidic residues" evidence="7">
    <location>
        <begin position="552"/>
        <end position="571"/>
    </location>
</feature>
<dbReference type="FunFam" id="1.10.10.790:FF:000001">
    <property type="entry name" value="Splicing factor 3a, subunit 1"/>
    <property type="match status" value="1"/>
</dbReference>
<dbReference type="GO" id="GO:0003723">
    <property type="term" value="F:RNA binding"/>
    <property type="evidence" value="ECO:0007669"/>
    <property type="project" value="InterPro"/>
</dbReference>
<evidence type="ECO:0000256" key="5">
    <source>
        <dbReference type="ARBA" id="ARBA00023187"/>
    </source>
</evidence>
<dbReference type="OrthoDB" id="447637at2759"/>
<keyword evidence="2" id="KW-0507">mRNA processing</keyword>
<evidence type="ECO:0000256" key="3">
    <source>
        <dbReference type="ARBA" id="ARBA00022728"/>
    </source>
</evidence>
<dbReference type="Proteomes" id="UP000245946">
    <property type="component" value="Unassembled WGS sequence"/>
</dbReference>
<dbReference type="InterPro" id="IPR045146">
    <property type="entry name" value="SF3A1"/>
</dbReference>
<dbReference type="STRING" id="58919.A0A316ZFH1"/>
<evidence type="ECO:0000256" key="1">
    <source>
        <dbReference type="ARBA" id="ARBA00004123"/>
    </source>
</evidence>
<dbReference type="Pfam" id="PF12230">
    <property type="entry name" value="PRP21_like_P"/>
    <property type="match status" value="1"/>
</dbReference>
<name>A0A316ZFH1_9BASI</name>
<comment type="subcellular location">
    <subcellularLocation>
        <location evidence="1">Nucleus</location>
    </subcellularLocation>
</comment>
<protein>
    <recommendedName>
        <fullName evidence="8">SURP motif domain-containing protein</fullName>
    </recommendedName>
</protein>
<dbReference type="GeneID" id="37269322"/>
<evidence type="ECO:0000256" key="6">
    <source>
        <dbReference type="ARBA" id="ARBA00023242"/>
    </source>
</evidence>
<keyword evidence="3" id="KW-0747">Spliceosome</keyword>
<feature type="region of interest" description="Disordered" evidence="7">
    <location>
        <begin position="609"/>
        <end position="708"/>
    </location>
</feature>
<dbReference type="AlphaFoldDB" id="A0A316ZFH1"/>